<reference evidence="7" key="1">
    <citation type="submission" date="2019-03" db="EMBL/GenBank/DDBJ databases">
        <title>Long read genome sequence of the mycoparasitic Pythium oligandrum ATCC 38472 isolated from sugarbeet rhizosphere.</title>
        <authorList>
            <person name="Gaulin E."/>
        </authorList>
    </citation>
    <scope>NUCLEOTIDE SEQUENCE</scope>
    <source>
        <strain evidence="7">ATCC 38472_TT</strain>
    </source>
</reference>
<keyword evidence="8" id="KW-1185">Reference proteome</keyword>
<dbReference type="OrthoDB" id="167272at2759"/>
<gene>
    <name evidence="7" type="ORF">Poli38472_008375</name>
</gene>
<protein>
    <recommendedName>
        <fullName evidence="6">Crinkler effector protein N-terminal domain-containing protein</fullName>
    </recommendedName>
</protein>
<evidence type="ECO:0000256" key="1">
    <source>
        <dbReference type="ARBA" id="ARBA00004340"/>
    </source>
</evidence>
<evidence type="ECO:0000256" key="2">
    <source>
        <dbReference type="ARBA" id="ARBA00004613"/>
    </source>
</evidence>
<sequence>MTMTMKLVCLVMGMRGNAFPVDIEATELIGDLKYKIKDRKPTRVVCDGDELRLYTTRSEGGNDWLESQSADVKALLNGGIPERMTSVLREDIDPTLTVGRVFEGAPKEKAIHVLVKVPVDRIHHHLRDWGDMLNPLAGIGVPRQVKRPADSQASDEERASKRNRDLPSAMTDHTPTSFASLMSSFDRKVPDKRANPQPGVFYSLDETDEDTDYTMESFNLFRPRAQRRS</sequence>
<feature type="compositionally biased region" description="Basic and acidic residues" evidence="4">
    <location>
        <begin position="185"/>
        <end position="194"/>
    </location>
</feature>
<evidence type="ECO:0000259" key="6">
    <source>
        <dbReference type="Pfam" id="PF20147"/>
    </source>
</evidence>
<proteinExistence type="predicted"/>
<comment type="caution">
    <text evidence="7">The sequence shown here is derived from an EMBL/GenBank/DDBJ whole genome shotgun (WGS) entry which is preliminary data.</text>
</comment>
<feature type="compositionally biased region" description="Polar residues" evidence="4">
    <location>
        <begin position="171"/>
        <end position="183"/>
    </location>
</feature>
<feature type="signal peptide" evidence="5">
    <location>
        <begin position="1"/>
        <end position="18"/>
    </location>
</feature>
<dbReference type="AlphaFoldDB" id="A0A8K1CMQ2"/>
<dbReference type="EMBL" id="SPLM01000037">
    <property type="protein sequence ID" value="TMW65733.1"/>
    <property type="molecule type" value="Genomic_DNA"/>
</dbReference>
<feature type="region of interest" description="Disordered" evidence="4">
    <location>
        <begin position="142"/>
        <end position="206"/>
    </location>
</feature>
<dbReference type="Proteomes" id="UP000794436">
    <property type="component" value="Unassembled WGS sequence"/>
</dbReference>
<keyword evidence="3" id="KW-0964">Secreted</keyword>
<dbReference type="GO" id="GO:0005576">
    <property type="term" value="C:extracellular region"/>
    <property type="evidence" value="ECO:0007669"/>
    <property type="project" value="UniProtKB-SubCell"/>
</dbReference>
<dbReference type="Pfam" id="PF20147">
    <property type="entry name" value="Crinkler"/>
    <property type="match status" value="1"/>
</dbReference>
<feature type="compositionally biased region" description="Basic and acidic residues" evidence="4">
    <location>
        <begin position="155"/>
        <end position="165"/>
    </location>
</feature>
<keyword evidence="5" id="KW-0732">Signal</keyword>
<evidence type="ECO:0000313" key="8">
    <source>
        <dbReference type="Proteomes" id="UP000794436"/>
    </source>
</evidence>
<dbReference type="GO" id="GO:0043657">
    <property type="term" value="C:host cell"/>
    <property type="evidence" value="ECO:0007669"/>
    <property type="project" value="UniProtKB-SubCell"/>
</dbReference>
<accession>A0A8K1CMQ2</accession>
<evidence type="ECO:0000256" key="3">
    <source>
        <dbReference type="ARBA" id="ARBA00022525"/>
    </source>
</evidence>
<feature type="domain" description="Crinkler effector protein N-terminal" evidence="6">
    <location>
        <begin position="5"/>
        <end position="116"/>
    </location>
</feature>
<feature type="chain" id="PRO_5035470621" description="Crinkler effector protein N-terminal domain-containing protein" evidence="5">
    <location>
        <begin position="19"/>
        <end position="229"/>
    </location>
</feature>
<dbReference type="InterPro" id="IPR045379">
    <property type="entry name" value="Crinkler_N"/>
</dbReference>
<name>A0A8K1CMQ2_PYTOL</name>
<evidence type="ECO:0000256" key="5">
    <source>
        <dbReference type="SAM" id="SignalP"/>
    </source>
</evidence>
<evidence type="ECO:0000256" key="4">
    <source>
        <dbReference type="SAM" id="MobiDB-lite"/>
    </source>
</evidence>
<evidence type="ECO:0000313" key="7">
    <source>
        <dbReference type="EMBL" id="TMW65733.1"/>
    </source>
</evidence>
<organism evidence="7 8">
    <name type="scientific">Pythium oligandrum</name>
    <name type="common">Mycoparasitic fungus</name>
    <dbReference type="NCBI Taxonomy" id="41045"/>
    <lineage>
        <taxon>Eukaryota</taxon>
        <taxon>Sar</taxon>
        <taxon>Stramenopiles</taxon>
        <taxon>Oomycota</taxon>
        <taxon>Peronosporomycetes</taxon>
        <taxon>Pythiales</taxon>
        <taxon>Pythiaceae</taxon>
        <taxon>Pythium</taxon>
    </lineage>
</organism>
<comment type="subcellular location">
    <subcellularLocation>
        <location evidence="1">Host cell</location>
    </subcellularLocation>
    <subcellularLocation>
        <location evidence="2">Secreted</location>
    </subcellularLocation>
</comment>